<keyword evidence="2" id="KW-1003">Cell membrane</keyword>
<keyword evidence="4 7" id="KW-1133">Transmembrane helix</keyword>
<feature type="region of interest" description="Disordered" evidence="6">
    <location>
        <begin position="1"/>
        <end position="21"/>
    </location>
</feature>
<feature type="transmembrane region" description="Helical" evidence="7">
    <location>
        <begin position="109"/>
        <end position="129"/>
    </location>
</feature>
<feature type="transmembrane region" description="Helical" evidence="7">
    <location>
        <begin position="201"/>
        <end position="217"/>
    </location>
</feature>
<dbReference type="RefSeq" id="WP_261759806.1">
    <property type="nucleotide sequence ID" value="NZ_CP104562.2"/>
</dbReference>
<evidence type="ECO:0000256" key="2">
    <source>
        <dbReference type="ARBA" id="ARBA00022475"/>
    </source>
</evidence>
<evidence type="ECO:0000256" key="3">
    <source>
        <dbReference type="ARBA" id="ARBA00022692"/>
    </source>
</evidence>
<evidence type="ECO:0000256" key="6">
    <source>
        <dbReference type="SAM" id="MobiDB-lite"/>
    </source>
</evidence>
<comment type="subcellular location">
    <subcellularLocation>
        <location evidence="1">Cell membrane</location>
        <topology evidence="1">Multi-pass membrane protein</topology>
    </subcellularLocation>
</comment>
<dbReference type="Proteomes" id="UP001064933">
    <property type="component" value="Chromosome"/>
</dbReference>
<dbReference type="Pfam" id="PF02588">
    <property type="entry name" value="YitT_membrane"/>
    <property type="match status" value="1"/>
</dbReference>
<evidence type="ECO:0000313" key="9">
    <source>
        <dbReference type="Proteomes" id="UP001064933"/>
    </source>
</evidence>
<accession>A0ABY6B6M8</accession>
<evidence type="ECO:0000256" key="4">
    <source>
        <dbReference type="ARBA" id="ARBA00022989"/>
    </source>
</evidence>
<dbReference type="InterPro" id="IPR003740">
    <property type="entry name" value="YitT"/>
</dbReference>
<evidence type="ECO:0000256" key="5">
    <source>
        <dbReference type="ARBA" id="ARBA00023136"/>
    </source>
</evidence>
<evidence type="ECO:0000313" key="8">
    <source>
        <dbReference type="EMBL" id="UXH79988.1"/>
    </source>
</evidence>
<reference evidence="8" key="1">
    <citation type="submission" date="2022-10" db="EMBL/GenBank/DDBJ databases">
        <title>Characterization and whole genome sequencing of a new Roseateles species, isolated from fresh water.</title>
        <authorList>
            <person name="Guliayeva D.Y."/>
            <person name="Akhremchuk A.E."/>
            <person name="Sikolenko M.A."/>
            <person name="Valentovich L.N."/>
            <person name="Sidarenka A.V."/>
        </authorList>
    </citation>
    <scope>NUCLEOTIDE SEQUENCE</scope>
    <source>
        <strain evidence="8">BIM B-1768</strain>
    </source>
</reference>
<protein>
    <submittedName>
        <fullName evidence="8">YitT family protein</fullName>
    </submittedName>
</protein>
<sequence length="227" mass="24213">MNDVPSPAPAPAPTPAPDAAPPIPALDDLAVRSHTLFEDAQALFTGALFVSLALILFAQVGLLTGGTAGAAFVLHYATGISLGKLFFVINLPFYWFAWTRMGREFTVKTFISIALLSLMTEFSPRLFAIDRLHPAYAAVLGGLLLGSGCLFLARHRASLGGATIVSLYLQRAKGWRAGKVQMGMDCAIVLLALTVIEPSRVAYSILAAVVMNLFIAVNHKPGRYAVL</sequence>
<keyword evidence="3 7" id="KW-0812">Transmembrane</keyword>
<evidence type="ECO:0000256" key="7">
    <source>
        <dbReference type="SAM" id="Phobius"/>
    </source>
</evidence>
<evidence type="ECO:0000256" key="1">
    <source>
        <dbReference type="ARBA" id="ARBA00004651"/>
    </source>
</evidence>
<feature type="transmembrane region" description="Helical" evidence="7">
    <location>
        <begin position="174"/>
        <end position="195"/>
    </location>
</feature>
<keyword evidence="5 7" id="KW-0472">Membrane</keyword>
<dbReference type="PANTHER" id="PTHR33545">
    <property type="entry name" value="UPF0750 MEMBRANE PROTEIN YITT-RELATED"/>
    <property type="match status" value="1"/>
</dbReference>
<keyword evidence="9" id="KW-1185">Reference proteome</keyword>
<organism evidence="8 9">
    <name type="scientific">Roseateles amylovorans</name>
    <dbReference type="NCBI Taxonomy" id="2978473"/>
    <lineage>
        <taxon>Bacteria</taxon>
        <taxon>Pseudomonadati</taxon>
        <taxon>Pseudomonadota</taxon>
        <taxon>Betaproteobacteria</taxon>
        <taxon>Burkholderiales</taxon>
        <taxon>Sphaerotilaceae</taxon>
        <taxon>Roseateles</taxon>
    </lineage>
</organism>
<gene>
    <name evidence="8" type="ORF">N4261_08950</name>
</gene>
<proteinExistence type="predicted"/>
<dbReference type="EMBL" id="CP104562">
    <property type="protein sequence ID" value="UXH79988.1"/>
    <property type="molecule type" value="Genomic_DNA"/>
</dbReference>
<dbReference type="PANTHER" id="PTHR33545:SF5">
    <property type="entry name" value="UPF0750 MEMBRANE PROTEIN YITT"/>
    <property type="match status" value="1"/>
</dbReference>
<feature type="transmembrane region" description="Helical" evidence="7">
    <location>
        <begin position="74"/>
        <end position="97"/>
    </location>
</feature>
<name>A0ABY6B6M8_9BURK</name>
<dbReference type="InterPro" id="IPR051461">
    <property type="entry name" value="UPF0750_membrane"/>
</dbReference>
<feature type="transmembrane region" description="Helical" evidence="7">
    <location>
        <begin position="135"/>
        <end position="153"/>
    </location>
</feature>
<feature type="transmembrane region" description="Helical" evidence="7">
    <location>
        <begin position="42"/>
        <end position="62"/>
    </location>
</feature>